<sequence>MGVGILRLDTTHNPECCEKTSRLYHALKSWMGQSNAWAHLTHLTTCLWMVVALSQTGEVNLTRWLPYIPCRGWQAQSKQRRLSRWLHNCRLNVQRFYKPLIQAALADWQEDVLYLSLDTSMFWDQSCLLRLAVVHRGRALPVVWRVLERQSASVSFHEYREMLYQAVNRLPKGVKWWCWRIEAVCILTACER</sequence>
<dbReference type="AlphaFoldDB" id="A0A1Z3HRC7"/>
<evidence type="ECO:0000313" key="2">
    <source>
        <dbReference type="Proteomes" id="UP000191901"/>
    </source>
</evidence>
<gene>
    <name evidence="1" type="ORF">XM38_038390</name>
</gene>
<proteinExistence type="predicted"/>
<protein>
    <recommendedName>
        <fullName evidence="3">Transposase DDE domain-containing protein</fullName>
    </recommendedName>
</protein>
<accession>A0A1Z3HRC7</accession>
<name>A0A1Z3HRC7_9CYAN</name>
<dbReference type="Proteomes" id="UP000191901">
    <property type="component" value="Chromosome"/>
</dbReference>
<evidence type="ECO:0008006" key="3">
    <source>
        <dbReference type="Google" id="ProtNLM"/>
    </source>
</evidence>
<dbReference type="KEGG" id="hhg:XM38_038390"/>
<dbReference type="EMBL" id="CP021983">
    <property type="protein sequence ID" value="ASC72879.1"/>
    <property type="molecule type" value="Genomic_DNA"/>
</dbReference>
<keyword evidence="2" id="KW-1185">Reference proteome</keyword>
<evidence type="ECO:0000313" key="1">
    <source>
        <dbReference type="EMBL" id="ASC72879.1"/>
    </source>
</evidence>
<reference evidence="1 2" key="1">
    <citation type="journal article" date="2016" name="Biochim. Biophys. Acta">
        <title>Characterization of red-shifted phycobilisomes isolated from the chlorophyll f-containing cyanobacterium Halomicronema hongdechloris.</title>
        <authorList>
            <person name="Li Y."/>
            <person name="Lin Y."/>
            <person name="Garvey C.J."/>
            <person name="Birch D."/>
            <person name="Corkery R.W."/>
            <person name="Loughlin P.C."/>
            <person name="Scheer H."/>
            <person name="Willows R.D."/>
            <person name="Chen M."/>
        </authorList>
    </citation>
    <scope>NUCLEOTIDE SEQUENCE [LARGE SCALE GENOMIC DNA]</scope>
    <source>
        <strain evidence="1 2">C2206</strain>
    </source>
</reference>
<organism evidence="1 2">
    <name type="scientific">Halomicronema hongdechloris C2206</name>
    <dbReference type="NCBI Taxonomy" id="1641165"/>
    <lineage>
        <taxon>Bacteria</taxon>
        <taxon>Bacillati</taxon>
        <taxon>Cyanobacteriota</taxon>
        <taxon>Cyanophyceae</taxon>
        <taxon>Nodosilineales</taxon>
        <taxon>Nodosilineaceae</taxon>
        <taxon>Halomicronema</taxon>
    </lineage>
</organism>